<gene>
    <name evidence="6" type="ORF">M0812_02359</name>
</gene>
<dbReference type="InterPro" id="IPR007269">
    <property type="entry name" value="ICMT_MeTrfase"/>
</dbReference>
<dbReference type="Pfam" id="PF04140">
    <property type="entry name" value="ICMT"/>
    <property type="match status" value="1"/>
</dbReference>
<protein>
    <recommendedName>
        <fullName evidence="5">Protein-S-isoprenylcysteine O-methyltransferase</fullName>
        <ecNumber evidence="5">2.1.1.100</ecNumber>
    </recommendedName>
</protein>
<keyword evidence="5" id="KW-0489">Methyltransferase</keyword>
<reference evidence="6" key="1">
    <citation type="submission" date="2022-08" db="EMBL/GenBank/DDBJ databases">
        <title>Novel sulphate-reducing endosymbionts in the free-living metamonad Anaeramoeba.</title>
        <authorList>
            <person name="Jerlstrom-Hultqvist J."/>
            <person name="Cepicka I."/>
            <person name="Gallot-Lavallee L."/>
            <person name="Salas-Leiva D."/>
            <person name="Curtis B.A."/>
            <person name="Zahonova K."/>
            <person name="Pipaliya S."/>
            <person name="Dacks J."/>
            <person name="Roger A.J."/>
        </authorList>
    </citation>
    <scope>NUCLEOTIDE SEQUENCE</scope>
    <source>
        <strain evidence="6">Busselton2</strain>
    </source>
</reference>
<evidence type="ECO:0000313" key="7">
    <source>
        <dbReference type="Proteomes" id="UP001146793"/>
    </source>
</evidence>
<dbReference type="InterPro" id="IPR054851">
    <property type="entry name" value="Isoprenylcys_mtase"/>
</dbReference>
<accession>A0AAV7Z534</accession>
<sequence>MLEKICNTVCLFGVIVSSIIRAKYRNKNKSQVVMDTLRRREIILSSLTLVATSALPVFHNLTNLFQPFSFDLPAVIRIFALFVFLLGQYLFILAHISLGTMWAPRLTIRKDHKLIRHGIYRYLRHPMYLATWILVVSQGFLLSNWGILILGTVVWAIHFFLRIGEEESMLEQEFGREYRDYKEKSGSLIPSNPFKFLAFLFQPWKDW</sequence>
<evidence type="ECO:0000256" key="2">
    <source>
        <dbReference type="ARBA" id="ARBA00022692"/>
    </source>
</evidence>
<feature type="transmembrane region" description="Helical" evidence="5">
    <location>
        <begin position="74"/>
        <end position="98"/>
    </location>
</feature>
<name>A0AAV7Z534_9EUKA</name>
<evidence type="ECO:0000313" key="6">
    <source>
        <dbReference type="EMBL" id="KAJ3435228.1"/>
    </source>
</evidence>
<feature type="transmembrane region" description="Helical" evidence="5">
    <location>
        <begin position="42"/>
        <end position="62"/>
    </location>
</feature>
<evidence type="ECO:0000256" key="1">
    <source>
        <dbReference type="ARBA" id="ARBA00004141"/>
    </source>
</evidence>
<comment type="similarity">
    <text evidence="5">Belongs to the class VI-like SAM-binding methyltransferase superfamily. Isoprenylcysteine carboxyl methyltransferase family.</text>
</comment>
<dbReference type="GO" id="GO:0005789">
    <property type="term" value="C:endoplasmic reticulum membrane"/>
    <property type="evidence" value="ECO:0007669"/>
    <property type="project" value="UniProtKB-SubCell"/>
</dbReference>
<dbReference type="PANTHER" id="PTHR12714">
    <property type="entry name" value="PROTEIN-S ISOPRENYLCYSTEINE O-METHYLTRANSFERASE"/>
    <property type="match status" value="1"/>
</dbReference>
<dbReference type="GO" id="GO:0032259">
    <property type="term" value="P:methylation"/>
    <property type="evidence" value="ECO:0007669"/>
    <property type="project" value="UniProtKB-KW"/>
</dbReference>
<dbReference type="EMBL" id="JANTQA010000042">
    <property type="protein sequence ID" value="KAJ3435228.1"/>
    <property type="molecule type" value="Genomic_DNA"/>
</dbReference>
<proteinExistence type="inferred from homology"/>
<dbReference type="PANTHER" id="PTHR12714:SF9">
    <property type="entry name" value="PROTEIN-S-ISOPRENYLCYSTEINE O-METHYLTRANSFERASE"/>
    <property type="match status" value="1"/>
</dbReference>
<evidence type="ECO:0000256" key="4">
    <source>
        <dbReference type="ARBA" id="ARBA00023136"/>
    </source>
</evidence>
<comment type="subcellular location">
    <subcellularLocation>
        <location evidence="5">Endoplasmic reticulum membrane</location>
        <topology evidence="5">Multi-pass membrane protein</topology>
    </subcellularLocation>
    <subcellularLocation>
        <location evidence="1">Membrane</location>
        <topology evidence="1">Multi-pass membrane protein</topology>
    </subcellularLocation>
</comment>
<dbReference type="EC" id="2.1.1.100" evidence="5"/>
<keyword evidence="5" id="KW-0256">Endoplasmic reticulum</keyword>
<dbReference type="NCBIfam" id="NF040696">
    <property type="entry name" value="isopcys_mtase"/>
    <property type="match status" value="1"/>
</dbReference>
<comment type="catalytic activity">
    <reaction evidence="5">
        <text>[protein]-C-terminal S-[(2E,6E)-farnesyl]-L-cysteine + S-adenosyl-L-methionine = [protein]-C-terminal S-[(2E,6E)-farnesyl]-L-cysteine methyl ester + S-adenosyl-L-homocysteine</text>
        <dbReference type="Rhea" id="RHEA:21672"/>
        <dbReference type="Rhea" id="RHEA-COMP:12125"/>
        <dbReference type="Rhea" id="RHEA-COMP:12126"/>
        <dbReference type="ChEBI" id="CHEBI:57856"/>
        <dbReference type="ChEBI" id="CHEBI:59789"/>
        <dbReference type="ChEBI" id="CHEBI:90510"/>
        <dbReference type="ChEBI" id="CHEBI:90511"/>
        <dbReference type="EC" id="2.1.1.100"/>
    </reaction>
</comment>
<feature type="transmembrane region" description="Helical" evidence="5">
    <location>
        <begin position="142"/>
        <end position="161"/>
    </location>
</feature>
<dbReference type="GO" id="GO:0004671">
    <property type="term" value="F:protein C-terminal S-isoprenylcysteine carboxyl O-methyltransferase activity"/>
    <property type="evidence" value="ECO:0007669"/>
    <property type="project" value="UniProtKB-EC"/>
</dbReference>
<keyword evidence="5" id="KW-0808">Transferase</keyword>
<comment type="caution">
    <text evidence="6">The sequence shown here is derived from an EMBL/GenBank/DDBJ whole genome shotgun (WGS) entry which is preliminary data.</text>
</comment>
<keyword evidence="5" id="KW-0949">S-adenosyl-L-methionine</keyword>
<feature type="transmembrane region" description="Helical" evidence="5">
    <location>
        <begin position="6"/>
        <end position="22"/>
    </location>
</feature>
<keyword evidence="3 5" id="KW-1133">Transmembrane helix</keyword>
<evidence type="ECO:0000256" key="3">
    <source>
        <dbReference type="ARBA" id="ARBA00022989"/>
    </source>
</evidence>
<keyword evidence="4 5" id="KW-0472">Membrane</keyword>
<dbReference type="AlphaFoldDB" id="A0AAV7Z534"/>
<dbReference type="Gene3D" id="1.20.120.1630">
    <property type="match status" value="1"/>
</dbReference>
<keyword evidence="2 5" id="KW-0812">Transmembrane</keyword>
<dbReference type="Proteomes" id="UP001146793">
    <property type="component" value="Unassembled WGS sequence"/>
</dbReference>
<evidence type="ECO:0000256" key="5">
    <source>
        <dbReference type="RuleBase" id="RU362022"/>
    </source>
</evidence>
<organism evidence="6 7">
    <name type="scientific">Anaeramoeba flamelloides</name>
    <dbReference type="NCBI Taxonomy" id="1746091"/>
    <lineage>
        <taxon>Eukaryota</taxon>
        <taxon>Metamonada</taxon>
        <taxon>Anaeramoebidae</taxon>
        <taxon>Anaeramoeba</taxon>
    </lineage>
</organism>